<feature type="domain" description="NolW-like" evidence="5">
    <location>
        <begin position="154"/>
        <end position="213"/>
    </location>
</feature>
<dbReference type="GO" id="GO:0015627">
    <property type="term" value="C:type II protein secretion system complex"/>
    <property type="evidence" value="ECO:0007669"/>
    <property type="project" value="TreeGrafter"/>
</dbReference>
<protein>
    <recommendedName>
        <fullName evidence="7">Type II secretion system protein GspD</fullName>
    </recommendedName>
</protein>
<dbReference type="InterPro" id="IPR005644">
    <property type="entry name" value="NolW-like"/>
</dbReference>
<comment type="subcellular location">
    <subcellularLocation>
        <location evidence="1">Membrane</location>
    </subcellularLocation>
</comment>
<dbReference type="PANTHER" id="PTHR30332">
    <property type="entry name" value="PROBABLE GENERAL SECRETION PATHWAY PROTEIN D"/>
    <property type="match status" value="1"/>
</dbReference>
<gene>
    <name evidence="6" type="ORF">METZ01_LOCUS41127</name>
</gene>
<dbReference type="GO" id="GO:0016020">
    <property type="term" value="C:membrane"/>
    <property type="evidence" value="ECO:0007669"/>
    <property type="project" value="UniProtKB-SubCell"/>
</dbReference>
<dbReference type="InterPro" id="IPR004846">
    <property type="entry name" value="T2SS/T3SS_dom"/>
</dbReference>
<keyword evidence="2" id="KW-0732">Signal</keyword>
<accession>A0A381RGF6</accession>
<proteinExistence type="predicted"/>
<dbReference type="GO" id="GO:0009306">
    <property type="term" value="P:protein secretion"/>
    <property type="evidence" value="ECO:0007669"/>
    <property type="project" value="InterPro"/>
</dbReference>
<feature type="domain" description="NolW-like" evidence="5">
    <location>
        <begin position="442"/>
        <end position="513"/>
    </location>
</feature>
<keyword evidence="3" id="KW-0472">Membrane</keyword>
<dbReference type="InterPro" id="IPR050810">
    <property type="entry name" value="Bact_Secretion_Sys_Channel"/>
</dbReference>
<evidence type="ECO:0000313" key="6">
    <source>
        <dbReference type="EMBL" id="SUZ88273.1"/>
    </source>
</evidence>
<dbReference type="InterPro" id="IPR001775">
    <property type="entry name" value="GspD/PilQ"/>
</dbReference>
<feature type="domain" description="NolW-like" evidence="5">
    <location>
        <begin position="525"/>
        <end position="613"/>
    </location>
</feature>
<dbReference type="Pfam" id="PF00263">
    <property type="entry name" value="Secretin"/>
    <property type="match status" value="1"/>
</dbReference>
<reference evidence="6" key="1">
    <citation type="submission" date="2018-05" db="EMBL/GenBank/DDBJ databases">
        <authorList>
            <person name="Lanie J.A."/>
            <person name="Ng W.-L."/>
            <person name="Kazmierczak K.M."/>
            <person name="Andrzejewski T.M."/>
            <person name="Davidsen T.M."/>
            <person name="Wayne K.J."/>
            <person name="Tettelin H."/>
            <person name="Glass J.I."/>
            <person name="Rusch D."/>
            <person name="Podicherti R."/>
            <person name="Tsui H.-C.T."/>
            <person name="Winkler M.E."/>
        </authorList>
    </citation>
    <scope>NUCLEOTIDE SEQUENCE</scope>
</reference>
<name>A0A381RGF6_9ZZZZ</name>
<dbReference type="PANTHER" id="PTHR30332:SF24">
    <property type="entry name" value="SECRETIN GSPD-RELATED"/>
    <property type="match status" value="1"/>
</dbReference>
<feature type="domain" description="NolW-like" evidence="5">
    <location>
        <begin position="295"/>
        <end position="354"/>
    </location>
</feature>
<dbReference type="EMBL" id="UINC01001762">
    <property type="protein sequence ID" value="SUZ88273.1"/>
    <property type="molecule type" value="Genomic_DNA"/>
</dbReference>
<evidence type="ECO:0000256" key="1">
    <source>
        <dbReference type="ARBA" id="ARBA00004370"/>
    </source>
</evidence>
<evidence type="ECO:0000259" key="5">
    <source>
        <dbReference type="Pfam" id="PF03958"/>
    </source>
</evidence>
<feature type="domain" description="Type II/III secretion system secretin-like" evidence="4">
    <location>
        <begin position="702"/>
        <end position="866"/>
    </location>
</feature>
<evidence type="ECO:0000256" key="3">
    <source>
        <dbReference type="ARBA" id="ARBA00023136"/>
    </source>
</evidence>
<evidence type="ECO:0000256" key="2">
    <source>
        <dbReference type="ARBA" id="ARBA00022729"/>
    </source>
</evidence>
<dbReference type="Gene3D" id="3.30.1370.120">
    <property type="match status" value="6"/>
</dbReference>
<evidence type="ECO:0000259" key="4">
    <source>
        <dbReference type="Pfam" id="PF00263"/>
    </source>
</evidence>
<sequence length="913" mass="100093">MIFFFSSKSKPFRKQPCLTGFILLSILLFNIYQPFELQAAKKSSGSKVSINLPQTIILKEFIKIISENTGTVFVYEEKNMRGQMSITAPRNFKVTSEDAFFFFEKILASQGLAMVRKKGSKVVEILPSADARFSRLPISNVGGKISSKSGNYVMRLIPIFHADLKGIQSTLQPIFSKTGVLLVYVPMNMLIVIDVESNVSRIVELIEMLDTPAPDGVEQIVTLQQIIHNDVTEIHKTVSELFSNLVRNGKKPQFKLLIETRLNSLFIVANRDTTGEIIELIEKVDVPVEGAKTTIHELKYSDAAKLVPLITTVFPKTTSIKILPFTPFNALIIIANPVTTRQIIDLVDQLDIPRGNRQIMLQQLDYASAKTLAPLLSKIFSDKVIAGKGEGKTSSGSPVKIIAEPRLNALIIIADRLATDRVLQLISKLDTEQGTSGETQLKLIPLKNTSAKRMANLLTKIFADKVVAGKGEGNTAKTSPVKIIEEERLNSLIIIAGRIKIDSILSMVKQLDVYQESGKIQSNFKLYHLQHAVAKDMAILLKEVTGKITEVARKDEKPLVGAKAGSKTTKSGTQSEISISADEATNSLLIFAPAVAFKTLDQIIVKLDVPRMQVYVEALVMEVSLSKSLDLGINWKTAGVTNSGRIITGGFPEGGAFTGPNSSGSLGSATSAAADSTIGVLNGNTISIGGQEFFSFGAFVKAVQNNNDVNVLANPQLMIINNPQEGEVPNINVVSIVPVSQKTVTSANNISTKEYQFKEVGIKLEIKPQISGENSIRLDISQESSDVVNPGVEAITIFKRTIKTSVIAEDGEIIVLGGLIKEKIARDQDKIPGFGDLPLLGWLFRSKQNQFEKINLLIFIRPNIIRSKADLERVNQRASSRFKKAKELNKVSNQVLEDMGLPELSEKKERVTE</sequence>
<dbReference type="AlphaFoldDB" id="A0A381RGF6"/>
<evidence type="ECO:0008006" key="7">
    <source>
        <dbReference type="Google" id="ProtNLM"/>
    </source>
</evidence>
<dbReference type="Pfam" id="PF03958">
    <property type="entry name" value="Secretin_N"/>
    <property type="match status" value="5"/>
</dbReference>
<feature type="domain" description="NolW-like" evidence="5">
    <location>
        <begin position="363"/>
        <end position="432"/>
    </location>
</feature>
<dbReference type="InterPro" id="IPR038591">
    <property type="entry name" value="NolW-like_sf"/>
</dbReference>
<dbReference type="PRINTS" id="PR00811">
    <property type="entry name" value="BCTERIALGSPD"/>
</dbReference>
<organism evidence="6">
    <name type="scientific">marine metagenome</name>
    <dbReference type="NCBI Taxonomy" id="408172"/>
    <lineage>
        <taxon>unclassified sequences</taxon>
        <taxon>metagenomes</taxon>
        <taxon>ecological metagenomes</taxon>
    </lineage>
</organism>